<evidence type="ECO:0000256" key="1">
    <source>
        <dbReference type="ARBA" id="ARBA00004340"/>
    </source>
</evidence>
<name>A0A9P6JBC3_MORAP</name>
<proteinExistence type="predicted"/>
<feature type="non-terminal residue" evidence="5">
    <location>
        <position position="1"/>
    </location>
</feature>
<accession>A0A9P6JBC3</accession>
<dbReference type="EMBL" id="JAAAHY010000154">
    <property type="protein sequence ID" value="KAF9966461.1"/>
    <property type="molecule type" value="Genomic_DNA"/>
</dbReference>
<comment type="caution">
    <text evidence="5">The sequence shown here is derived from an EMBL/GenBank/DDBJ whole genome shotgun (WGS) entry which is preliminary data.</text>
</comment>
<keyword evidence="3" id="KW-0964">Secreted</keyword>
<dbReference type="Pfam" id="PF20147">
    <property type="entry name" value="Crinkler"/>
    <property type="match status" value="1"/>
</dbReference>
<comment type="subcellular location">
    <subcellularLocation>
        <location evidence="1">Host cell</location>
    </subcellularLocation>
    <subcellularLocation>
        <location evidence="2">Secreted</location>
    </subcellularLocation>
</comment>
<reference evidence="5" key="1">
    <citation type="journal article" date="2020" name="Fungal Divers.">
        <title>Resolving the Mortierellaceae phylogeny through synthesis of multi-gene phylogenetics and phylogenomics.</title>
        <authorList>
            <person name="Vandepol N."/>
            <person name="Liber J."/>
            <person name="Desiro A."/>
            <person name="Na H."/>
            <person name="Kennedy M."/>
            <person name="Barry K."/>
            <person name="Grigoriev I.V."/>
            <person name="Miller A.N."/>
            <person name="O'Donnell K."/>
            <person name="Stajich J.E."/>
            <person name="Bonito G."/>
        </authorList>
    </citation>
    <scope>NUCLEOTIDE SEQUENCE</scope>
    <source>
        <strain evidence="5">CK1249</strain>
    </source>
</reference>
<evidence type="ECO:0000256" key="2">
    <source>
        <dbReference type="ARBA" id="ARBA00004613"/>
    </source>
</evidence>
<sequence>MGHASQAFRIRHLQNNSTKSFTTPTVVNEAFHDGTGQLLMSAPISAILYDIQQRRTISEVTTLPVKCVALHGVIAGFYLLALELLPHGDYGIIRTLEQPIYLTRIKGKNVHWLDRDDKTRAITMDPAESQLKQALAKRNYGEVLQLIRNSNVVGLSIMIAYLQKLQAAGNLNASFPLFPSYFGMRAYFWSFASFHSFSRATIFLHPAHPSVLRNTMENPLAMFCLVEGEAPSHAFRVSISSTATVSDLKDLIKAKKPNEFSDVDADKLTLWRVFMSPTNVNDDEVPVSLGTLTEKEKLRPISRLSKVFTERPPEEAIHIIVQRPPP</sequence>
<evidence type="ECO:0000256" key="3">
    <source>
        <dbReference type="ARBA" id="ARBA00022525"/>
    </source>
</evidence>
<protein>
    <recommendedName>
        <fullName evidence="4">Crinkler effector protein N-terminal domain-containing protein</fullName>
    </recommendedName>
</protein>
<evidence type="ECO:0000313" key="6">
    <source>
        <dbReference type="Proteomes" id="UP000738359"/>
    </source>
</evidence>
<evidence type="ECO:0000313" key="5">
    <source>
        <dbReference type="EMBL" id="KAF9966461.1"/>
    </source>
</evidence>
<dbReference type="Proteomes" id="UP000738359">
    <property type="component" value="Unassembled WGS sequence"/>
</dbReference>
<gene>
    <name evidence="5" type="ORF">BGZ70_002250</name>
</gene>
<dbReference type="InterPro" id="IPR045379">
    <property type="entry name" value="Crinkler_N"/>
</dbReference>
<feature type="domain" description="Crinkler effector protein N-terminal" evidence="4">
    <location>
        <begin position="221"/>
        <end position="322"/>
    </location>
</feature>
<dbReference type="AlphaFoldDB" id="A0A9P6JBC3"/>
<dbReference type="GO" id="GO:0043657">
    <property type="term" value="C:host cell"/>
    <property type="evidence" value="ECO:0007669"/>
    <property type="project" value="UniProtKB-SubCell"/>
</dbReference>
<keyword evidence="6" id="KW-1185">Reference proteome</keyword>
<evidence type="ECO:0000259" key="4">
    <source>
        <dbReference type="Pfam" id="PF20147"/>
    </source>
</evidence>
<organism evidence="5 6">
    <name type="scientific">Mortierella alpina</name>
    <name type="common">Oleaginous fungus</name>
    <name type="synonym">Mortierella renispora</name>
    <dbReference type="NCBI Taxonomy" id="64518"/>
    <lineage>
        <taxon>Eukaryota</taxon>
        <taxon>Fungi</taxon>
        <taxon>Fungi incertae sedis</taxon>
        <taxon>Mucoromycota</taxon>
        <taxon>Mortierellomycotina</taxon>
        <taxon>Mortierellomycetes</taxon>
        <taxon>Mortierellales</taxon>
        <taxon>Mortierellaceae</taxon>
        <taxon>Mortierella</taxon>
    </lineage>
</organism>
<dbReference type="OrthoDB" id="10261470at2759"/>
<dbReference type="GO" id="GO:0005576">
    <property type="term" value="C:extracellular region"/>
    <property type="evidence" value="ECO:0007669"/>
    <property type="project" value="UniProtKB-SubCell"/>
</dbReference>